<evidence type="ECO:0000256" key="1">
    <source>
        <dbReference type="SAM" id="MobiDB-lite"/>
    </source>
</evidence>
<sequence length="85" mass="9831">MGDKRITVGNARSDSARRCDNSTSRERCAVIVGTQEKLWDVKKLRIDLLSHCSRNEDLIQQTVYRYIRSHAMEQMKKRTVFAGTT</sequence>
<dbReference type="Proteomes" id="UP001196413">
    <property type="component" value="Unassembled WGS sequence"/>
</dbReference>
<feature type="region of interest" description="Disordered" evidence="1">
    <location>
        <begin position="1"/>
        <end position="23"/>
    </location>
</feature>
<comment type="caution">
    <text evidence="2">The sequence shown here is derived from an EMBL/GenBank/DDBJ whole genome shotgun (WGS) entry which is preliminary data.</text>
</comment>
<dbReference type="EMBL" id="JAHQIW010001657">
    <property type="protein sequence ID" value="KAJ1353272.1"/>
    <property type="molecule type" value="Genomic_DNA"/>
</dbReference>
<evidence type="ECO:0000313" key="3">
    <source>
        <dbReference type="Proteomes" id="UP001196413"/>
    </source>
</evidence>
<accession>A0AAD5MR51</accession>
<dbReference type="AlphaFoldDB" id="A0AAD5MR51"/>
<keyword evidence="3" id="KW-1185">Reference proteome</keyword>
<organism evidence="2 3">
    <name type="scientific">Parelaphostrongylus tenuis</name>
    <name type="common">Meningeal worm</name>
    <dbReference type="NCBI Taxonomy" id="148309"/>
    <lineage>
        <taxon>Eukaryota</taxon>
        <taxon>Metazoa</taxon>
        <taxon>Ecdysozoa</taxon>
        <taxon>Nematoda</taxon>
        <taxon>Chromadorea</taxon>
        <taxon>Rhabditida</taxon>
        <taxon>Rhabditina</taxon>
        <taxon>Rhabditomorpha</taxon>
        <taxon>Strongyloidea</taxon>
        <taxon>Metastrongylidae</taxon>
        <taxon>Parelaphostrongylus</taxon>
    </lineage>
</organism>
<name>A0AAD5MR51_PARTN</name>
<gene>
    <name evidence="2" type="ORF">KIN20_009872</name>
</gene>
<feature type="compositionally biased region" description="Basic and acidic residues" evidence="1">
    <location>
        <begin position="14"/>
        <end position="23"/>
    </location>
</feature>
<protein>
    <submittedName>
        <fullName evidence="2">Uncharacterized protein</fullName>
    </submittedName>
</protein>
<proteinExistence type="predicted"/>
<evidence type="ECO:0000313" key="2">
    <source>
        <dbReference type="EMBL" id="KAJ1353272.1"/>
    </source>
</evidence>
<reference evidence="2" key="1">
    <citation type="submission" date="2021-06" db="EMBL/GenBank/DDBJ databases">
        <title>Parelaphostrongylus tenuis whole genome reference sequence.</title>
        <authorList>
            <person name="Garwood T.J."/>
            <person name="Larsen P.A."/>
            <person name="Fountain-Jones N.M."/>
            <person name="Garbe J.R."/>
            <person name="Macchietto M.G."/>
            <person name="Kania S.A."/>
            <person name="Gerhold R.W."/>
            <person name="Richards J.E."/>
            <person name="Wolf T.M."/>
        </authorList>
    </citation>
    <scope>NUCLEOTIDE SEQUENCE</scope>
    <source>
        <strain evidence="2">MNPRO001-30</strain>
        <tissue evidence="2">Meninges</tissue>
    </source>
</reference>